<keyword evidence="1" id="KW-0812">Transmembrane</keyword>
<evidence type="ECO:0000313" key="2">
    <source>
        <dbReference type="EMBL" id="EDK43476.1"/>
    </source>
</evidence>
<evidence type="ECO:0000313" key="3">
    <source>
        <dbReference type="Proteomes" id="UP000001996"/>
    </source>
</evidence>
<reference evidence="2 3" key="1">
    <citation type="journal article" date="2009" name="Nature">
        <title>Evolution of pathogenicity and sexual reproduction in eight Candida genomes.</title>
        <authorList>
            <person name="Butler G."/>
            <person name="Rasmussen M.D."/>
            <person name="Lin M.F."/>
            <person name="Santos M.A."/>
            <person name="Sakthikumar S."/>
            <person name="Munro C.A."/>
            <person name="Rheinbay E."/>
            <person name="Grabherr M."/>
            <person name="Forche A."/>
            <person name="Reedy J.L."/>
            <person name="Agrafioti I."/>
            <person name="Arnaud M.B."/>
            <person name="Bates S."/>
            <person name="Brown A.J."/>
            <person name="Brunke S."/>
            <person name="Costanzo M.C."/>
            <person name="Fitzpatrick D.A."/>
            <person name="de Groot P.W."/>
            <person name="Harris D."/>
            <person name="Hoyer L.L."/>
            <person name="Hube B."/>
            <person name="Klis F.M."/>
            <person name="Kodira C."/>
            <person name="Lennard N."/>
            <person name="Logue M.E."/>
            <person name="Martin R."/>
            <person name="Neiman A.M."/>
            <person name="Nikolaou E."/>
            <person name="Quail M.A."/>
            <person name="Quinn J."/>
            <person name="Santos M.C."/>
            <person name="Schmitzberger F.F."/>
            <person name="Sherlock G."/>
            <person name="Shah P."/>
            <person name="Silverstein K.A."/>
            <person name="Skrzypek M.S."/>
            <person name="Soll D."/>
            <person name="Staggs R."/>
            <person name="Stansfield I."/>
            <person name="Stumpf M.P."/>
            <person name="Sudbery P.E."/>
            <person name="Srikantha T."/>
            <person name="Zeng Q."/>
            <person name="Berman J."/>
            <person name="Berriman M."/>
            <person name="Heitman J."/>
            <person name="Gow N.A."/>
            <person name="Lorenz M.C."/>
            <person name="Birren B.W."/>
            <person name="Kellis M."/>
            <person name="Cuomo C.A."/>
        </authorList>
    </citation>
    <scope>NUCLEOTIDE SEQUENCE [LARGE SCALE GENOMIC DNA]</scope>
    <source>
        <strain evidence="3">ATCC 11503 / BCRC 21390 / CBS 2605 / JCM 1781 / NBRC 1676 / NRRL YB-4239</strain>
    </source>
</reference>
<dbReference type="eggNOG" id="ENOG502SCYK">
    <property type="taxonomic scope" value="Eukaryota"/>
</dbReference>
<dbReference type="OMA" id="ANFYIDI"/>
<dbReference type="OrthoDB" id="4010961at2759"/>
<dbReference type="Proteomes" id="UP000001996">
    <property type="component" value="Unassembled WGS sequence"/>
</dbReference>
<accession>A5DWB8</accession>
<dbReference type="GeneID" id="5234297"/>
<dbReference type="EMBL" id="CH981525">
    <property type="protein sequence ID" value="EDK43476.1"/>
    <property type="molecule type" value="Genomic_DNA"/>
</dbReference>
<keyword evidence="1" id="KW-1133">Transmembrane helix</keyword>
<keyword evidence="1" id="KW-0472">Membrane</keyword>
<feature type="transmembrane region" description="Helical" evidence="1">
    <location>
        <begin position="48"/>
        <end position="70"/>
    </location>
</feature>
<dbReference type="KEGG" id="lel:PVL30_001626"/>
<organism evidence="2 3">
    <name type="scientific">Lodderomyces elongisporus (strain ATCC 11503 / CBS 2605 / JCM 1781 / NBRC 1676 / NRRL YB-4239)</name>
    <name type="common">Yeast</name>
    <name type="synonym">Saccharomyces elongisporus</name>
    <dbReference type="NCBI Taxonomy" id="379508"/>
    <lineage>
        <taxon>Eukaryota</taxon>
        <taxon>Fungi</taxon>
        <taxon>Dikarya</taxon>
        <taxon>Ascomycota</taxon>
        <taxon>Saccharomycotina</taxon>
        <taxon>Pichiomycetes</taxon>
        <taxon>Debaryomycetaceae</taxon>
        <taxon>Candida/Lodderomyces clade</taxon>
        <taxon>Lodderomyces</taxon>
    </lineage>
</organism>
<dbReference type="InParanoid" id="A5DWB8"/>
<protein>
    <submittedName>
        <fullName evidence="2">Uncharacterized protein</fullName>
    </submittedName>
</protein>
<dbReference type="AlphaFoldDB" id="A5DWB8"/>
<name>A5DWB8_LODEL</name>
<dbReference type="HOGENOM" id="CLU_040309_0_0_1"/>
<sequence length="468" mass="54197">MFNLRMIPRYNQHVKFARNAVSKSNIQQRRSLSVPSGLLKIPKLKTMFGVMSGLYIGVTLVSLGSFYFIYSDANSRQSIPWELSFKDTVEIVQGINRDDVLHKPRYAVKHYRKVLIDLAKAADPQLDELKYTGFEVPIIDPETLVYKKSNTFANFYIDLILRYSKALLAKGELDASINTLQAVLKSDLIYYKLGDAERLSECSRLYATIQDHPQDSINTLKRSINMLRKTFSSIQLNDDYTLQKGSRITNELLHCLNDMAFRYAKMSLNNSLSKKEKERYMNEALAIYLSNLQALNLIRENTETGKTNQRNYPLFDIERENLILQICSLKAHISEIMWYKGLRSNAVSWSEEVLKEIFYDNASSPRVSPILENVIDNMIAMYTKLNQPDEVKRCEGIKLELRFYNKEKEGKGFAGWYDRLIVRWSGVLYDQGPIGIITKPLRENFGPGIRIRDLEEFEGEDELSWYSR</sequence>
<dbReference type="VEuPathDB" id="FungiDB:LELG_01654"/>
<keyword evidence="3" id="KW-1185">Reference proteome</keyword>
<proteinExistence type="predicted"/>
<gene>
    <name evidence="2" type="ORF">LELG_01654</name>
</gene>
<evidence type="ECO:0000256" key="1">
    <source>
        <dbReference type="SAM" id="Phobius"/>
    </source>
</evidence>